<dbReference type="Pfam" id="PF13561">
    <property type="entry name" value="adh_short_C2"/>
    <property type="match status" value="1"/>
</dbReference>
<evidence type="ECO:0000313" key="6">
    <source>
        <dbReference type="Proteomes" id="UP000250140"/>
    </source>
</evidence>
<evidence type="ECO:0000256" key="4">
    <source>
        <dbReference type="SAM" id="MobiDB-lite"/>
    </source>
</evidence>
<dbReference type="PRINTS" id="PR00080">
    <property type="entry name" value="SDRFAMILY"/>
</dbReference>
<dbReference type="Proteomes" id="UP000250140">
    <property type="component" value="Unassembled WGS sequence"/>
</dbReference>
<dbReference type="InterPro" id="IPR020904">
    <property type="entry name" value="Sc_DH/Rdtase_CS"/>
</dbReference>
<dbReference type="PANTHER" id="PTHR48107:SF26">
    <property type="entry name" value="OXIDOREDUCTASE, SHORT-CHAIN DEHYDROGENASE_REDUCTASE FAMILY (AFU_ORTHOLOGUE AFUA_4G05870)"/>
    <property type="match status" value="1"/>
</dbReference>
<evidence type="ECO:0000256" key="3">
    <source>
        <dbReference type="ARBA" id="ARBA00023002"/>
    </source>
</evidence>
<organism evidence="5 6">
    <name type="scientific">Glonium stellatum</name>
    <dbReference type="NCBI Taxonomy" id="574774"/>
    <lineage>
        <taxon>Eukaryota</taxon>
        <taxon>Fungi</taxon>
        <taxon>Dikarya</taxon>
        <taxon>Ascomycota</taxon>
        <taxon>Pezizomycotina</taxon>
        <taxon>Dothideomycetes</taxon>
        <taxon>Pleosporomycetidae</taxon>
        <taxon>Gloniales</taxon>
        <taxon>Gloniaceae</taxon>
        <taxon>Glonium</taxon>
    </lineage>
</organism>
<dbReference type="GO" id="GO:0016614">
    <property type="term" value="F:oxidoreductase activity, acting on CH-OH group of donors"/>
    <property type="evidence" value="ECO:0007669"/>
    <property type="project" value="UniProtKB-ARBA"/>
</dbReference>
<dbReference type="PRINTS" id="PR00081">
    <property type="entry name" value="GDHRDH"/>
</dbReference>
<sequence length="299" mass="32571">MSDQSKSQFESGHQPRVQHQDVPGSQAKLDPQPQSENIPTEDGGYQIYKAAGKLADKRAIITGGDSGIGRAIAILFAMEGADSFIVYLPEEEEDAQETKRRVEKYGRKCHLMSTDLKDRKNCKAVVDSAVKAMGGIDILINNAAYQMMVDDIKDLSEDQWIHTFDTNIHPYFYMAKYTLPHLSRGSTIINNASINAYIGRPDLLDYTSTKGAIVSFTRGLSNQYIGRGIRVNAVAPGPVWTPLIPATMTDEALKNFTAPMGRPAQPSEIATCFVFLASTDSSAISGQTLHPNGGVVVNG</sequence>
<dbReference type="InterPro" id="IPR036291">
    <property type="entry name" value="NAD(P)-bd_dom_sf"/>
</dbReference>
<dbReference type="SUPFAM" id="SSF51735">
    <property type="entry name" value="NAD(P)-binding Rossmann-fold domains"/>
    <property type="match status" value="1"/>
</dbReference>
<keyword evidence="2" id="KW-0521">NADP</keyword>
<proteinExistence type="inferred from homology"/>
<dbReference type="PANTHER" id="PTHR48107">
    <property type="entry name" value="NADPH-DEPENDENT ALDEHYDE REDUCTASE-LIKE PROTEIN, CHLOROPLASTIC-RELATED"/>
    <property type="match status" value="1"/>
</dbReference>
<feature type="region of interest" description="Disordered" evidence="4">
    <location>
        <begin position="1"/>
        <end position="43"/>
    </location>
</feature>
<keyword evidence="6" id="KW-1185">Reference proteome</keyword>
<evidence type="ECO:0000256" key="2">
    <source>
        <dbReference type="ARBA" id="ARBA00022857"/>
    </source>
</evidence>
<keyword evidence="3" id="KW-0560">Oxidoreductase</keyword>
<accession>A0A8E2EYI5</accession>
<reference evidence="5 6" key="1">
    <citation type="journal article" date="2016" name="Nat. Commun.">
        <title>Ectomycorrhizal ecology is imprinted in the genome of the dominant symbiotic fungus Cenococcum geophilum.</title>
        <authorList>
            <consortium name="DOE Joint Genome Institute"/>
            <person name="Peter M."/>
            <person name="Kohler A."/>
            <person name="Ohm R.A."/>
            <person name="Kuo A."/>
            <person name="Krutzmann J."/>
            <person name="Morin E."/>
            <person name="Arend M."/>
            <person name="Barry K.W."/>
            <person name="Binder M."/>
            <person name="Choi C."/>
            <person name="Clum A."/>
            <person name="Copeland A."/>
            <person name="Grisel N."/>
            <person name="Haridas S."/>
            <person name="Kipfer T."/>
            <person name="LaButti K."/>
            <person name="Lindquist E."/>
            <person name="Lipzen A."/>
            <person name="Maire R."/>
            <person name="Meier B."/>
            <person name="Mihaltcheva S."/>
            <person name="Molinier V."/>
            <person name="Murat C."/>
            <person name="Poggeler S."/>
            <person name="Quandt C.A."/>
            <person name="Sperisen C."/>
            <person name="Tritt A."/>
            <person name="Tisserant E."/>
            <person name="Crous P.W."/>
            <person name="Henrissat B."/>
            <person name="Nehls U."/>
            <person name="Egli S."/>
            <person name="Spatafora J.W."/>
            <person name="Grigoriev I.V."/>
            <person name="Martin F.M."/>
        </authorList>
    </citation>
    <scope>NUCLEOTIDE SEQUENCE [LARGE SCALE GENOMIC DNA]</scope>
    <source>
        <strain evidence="5 6">CBS 207.34</strain>
    </source>
</reference>
<dbReference type="EMBL" id="KV749910">
    <property type="protein sequence ID" value="OCL07231.1"/>
    <property type="molecule type" value="Genomic_DNA"/>
</dbReference>
<dbReference type="InterPro" id="IPR002347">
    <property type="entry name" value="SDR_fam"/>
</dbReference>
<evidence type="ECO:0000256" key="1">
    <source>
        <dbReference type="ARBA" id="ARBA00006484"/>
    </source>
</evidence>
<protein>
    <submittedName>
        <fullName evidence="5">3-oxoacyl-reductase</fullName>
    </submittedName>
</protein>
<feature type="compositionally biased region" description="Polar residues" evidence="4">
    <location>
        <begin position="1"/>
        <end position="11"/>
    </location>
</feature>
<evidence type="ECO:0000313" key="5">
    <source>
        <dbReference type="EMBL" id="OCL07231.1"/>
    </source>
</evidence>
<dbReference type="OrthoDB" id="47007at2759"/>
<gene>
    <name evidence="5" type="ORF">AOQ84DRAFT_62332</name>
</gene>
<name>A0A8E2EYI5_9PEZI</name>
<dbReference type="PROSITE" id="PS00061">
    <property type="entry name" value="ADH_SHORT"/>
    <property type="match status" value="1"/>
</dbReference>
<dbReference type="Gene3D" id="3.40.50.720">
    <property type="entry name" value="NAD(P)-binding Rossmann-like Domain"/>
    <property type="match status" value="1"/>
</dbReference>
<dbReference type="AlphaFoldDB" id="A0A8E2EYI5"/>
<comment type="similarity">
    <text evidence="1">Belongs to the short-chain dehydrogenases/reductases (SDR) family.</text>
</comment>
<dbReference type="FunFam" id="3.40.50.720:FF:000084">
    <property type="entry name" value="Short-chain dehydrogenase reductase"/>
    <property type="match status" value="1"/>
</dbReference>